<evidence type="ECO:0000313" key="3">
    <source>
        <dbReference type="Proteomes" id="UP001595812"/>
    </source>
</evidence>
<reference evidence="3" key="1">
    <citation type="journal article" date="2019" name="Int. J. Syst. Evol. Microbiol.">
        <title>The Global Catalogue of Microorganisms (GCM) 10K type strain sequencing project: providing services to taxonomists for standard genome sequencing and annotation.</title>
        <authorList>
            <consortium name="The Broad Institute Genomics Platform"/>
            <consortium name="The Broad Institute Genome Sequencing Center for Infectious Disease"/>
            <person name="Wu L."/>
            <person name="Ma J."/>
        </authorList>
    </citation>
    <scope>NUCLEOTIDE SEQUENCE [LARGE SCALE GENOMIC DNA]</scope>
    <source>
        <strain evidence="3">CECT 8979</strain>
    </source>
</reference>
<accession>A0ABV8AHA4</accession>
<sequence>MRKLAFFPFLLVCFLCLSLTAPEIGLDNKQVVGFLPANCNEPVHFRIDSQEPCAILNVNPDTGELFRRKKISGLCGNYNDSESTTVSINYTVTNYDGVTQGNFIIIDLEEEE</sequence>
<comment type="caution">
    <text evidence="2">The sequence shown here is derived from an EMBL/GenBank/DDBJ whole genome shotgun (WGS) entry which is preliminary data.</text>
</comment>
<keyword evidence="1" id="KW-0732">Signal</keyword>
<organism evidence="2 3">
    <name type="scientific">Winogradskyella maritima</name>
    <dbReference type="NCBI Taxonomy" id="1517766"/>
    <lineage>
        <taxon>Bacteria</taxon>
        <taxon>Pseudomonadati</taxon>
        <taxon>Bacteroidota</taxon>
        <taxon>Flavobacteriia</taxon>
        <taxon>Flavobacteriales</taxon>
        <taxon>Flavobacteriaceae</taxon>
        <taxon>Winogradskyella</taxon>
    </lineage>
</organism>
<gene>
    <name evidence="2" type="ORF">ACFOSX_09360</name>
</gene>
<feature type="chain" id="PRO_5047224593" evidence="1">
    <location>
        <begin position="22"/>
        <end position="112"/>
    </location>
</feature>
<evidence type="ECO:0000256" key="1">
    <source>
        <dbReference type="SAM" id="SignalP"/>
    </source>
</evidence>
<evidence type="ECO:0000313" key="2">
    <source>
        <dbReference type="EMBL" id="MFC3877438.1"/>
    </source>
</evidence>
<dbReference type="EMBL" id="JBHSAT010000004">
    <property type="protein sequence ID" value="MFC3877438.1"/>
    <property type="molecule type" value="Genomic_DNA"/>
</dbReference>
<proteinExistence type="predicted"/>
<name>A0ABV8AHA4_9FLAO</name>
<protein>
    <submittedName>
        <fullName evidence="2">Uncharacterized protein</fullName>
    </submittedName>
</protein>
<keyword evidence="3" id="KW-1185">Reference proteome</keyword>
<dbReference type="RefSeq" id="WP_386099724.1">
    <property type="nucleotide sequence ID" value="NZ_JBHSAT010000004.1"/>
</dbReference>
<dbReference type="Proteomes" id="UP001595812">
    <property type="component" value="Unassembled WGS sequence"/>
</dbReference>
<feature type="signal peptide" evidence="1">
    <location>
        <begin position="1"/>
        <end position="21"/>
    </location>
</feature>